<proteinExistence type="predicted"/>
<evidence type="ECO:0000313" key="5">
    <source>
        <dbReference type="Proteomes" id="UP000606786"/>
    </source>
</evidence>
<dbReference type="EMBL" id="CAJHJT010000012">
    <property type="protein sequence ID" value="CAD6997396.1"/>
    <property type="molecule type" value="Genomic_DNA"/>
</dbReference>
<feature type="domain" description="EMI" evidence="3">
    <location>
        <begin position="76"/>
        <end position="125"/>
    </location>
</feature>
<keyword evidence="2" id="KW-1015">Disulfide bond</keyword>
<organism evidence="4 5">
    <name type="scientific">Ceratitis capitata</name>
    <name type="common">Mediterranean fruit fly</name>
    <name type="synonym">Tephritis capitata</name>
    <dbReference type="NCBI Taxonomy" id="7213"/>
    <lineage>
        <taxon>Eukaryota</taxon>
        <taxon>Metazoa</taxon>
        <taxon>Ecdysozoa</taxon>
        <taxon>Arthropoda</taxon>
        <taxon>Hexapoda</taxon>
        <taxon>Insecta</taxon>
        <taxon>Pterygota</taxon>
        <taxon>Neoptera</taxon>
        <taxon>Endopterygota</taxon>
        <taxon>Diptera</taxon>
        <taxon>Brachycera</taxon>
        <taxon>Muscomorpha</taxon>
        <taxon>Tephritoidea</taxon>
        <taxon>Tephritidae</taxon>
        <taxon>Ceratitis</taxon>
        <taxon>Ceratitis</taxon>
    </lineage>
</organism>
<dbReference type="InterPro" id="IPR011489">
    <property type="entry name" value="EMI_domain"/>
</dbReference>
<dbReference type="Proteomes" id="UP000606786">
    <property type="component" value="Unassembled WGS sequence"/>
</dbReference>
<reference evidence="4" key="1">
    <citation type="submission" date="2020-11" db="EMBL/GenBank/DDBJ databases">
        <authorList>
            <person name="Whitehead M."/>
        </authorList>
    </citation>
    <scope>NUCLEOTIDE SEQUENCE</scope>
    <source>
        <strain evidence="4">EGII</strain>
    </source>
</reference>
<keyword evidence="5" id="KW-1185">Reference proteome</keyword>
<gene>
    <name evidence="4" type="ORF">CCAP1982_LOCUS6037</name>
</gene>
<evidence type="ECO:0000313" key="4">
    <source>
        <dbReference type="EMBL" id="CAD6997396.1"/>
    </source>
</evidence>
<protein>
    <submittedName>
        <fullName evidence="4">(Mediterranean fruit fly) hypothetical protein</fullName>
    </submittedName>
</protein>
<comment type="caution">
    <text evidence="4">The sequence shown here is derived from an EMBL/GenBank/DDBJ whole genome shotgun (WGS) entry which is preliminary data.</text>
</comment>
<evidence type="ECO:0000256" key="2">
    <source>
        <dbReference type="ARBA" id="ARBA00023157"/>
    </source>
</evidence>
<sequence length="126" mass="13934">MKRVKFKISKIDCNLLLLIISLNTCFGAQDKLLRINTDLTIPGVAAAPSNGIGGHIDAADSTPSVTASLVSDGASHICVREETYVEQLKVPTIQPVRIRSSQWCMEFPPRCSNYKTEMREVMQIKI</sequence>
<accession>A0A811UHE8</accession>
<name>A0A811UHE8_CERCA</name>
<evidence type="ECO:0000256" key="1">
    <source>
        <dbReference type="ARBA" id="ARBA00022729"/>
    </source>
</evidence>
<dbReference type="Pfam" id="PF07546">
    <property type="entry name" value="EMI"/>
    <property type="match status" value="1"/>
</dbReference>
<keyword evidence="1" id="KW-0732">Signal</keyword>
<evidence type="ECO:0000259" key="3">
    <source>
        <dbReference type="Pfam" id="PF07546"/>
    </source>
</evidence>
<dbReference type="AlphaFoldDB" id="A0A811UHE8"/>